<dbReference type="SUPFAM" id="SSF54495">
    <property type="entry name" value="UBC-like"/>
    <property type="match status" value="1"/>
</dbReference>
<dbReference type="CDD" id="cd11685">
    <property type="entry name" value="UEV_TSG101-like"/>
    <property type="match status" value="1"/>
</dbReference>
<dbReference type="Pfam" id="PF05743">
    <property type="entry name" value="UEV"/>
    <property type="match status" value="1"/>
</dbReference>
<evidence type="ECO:0000313" key="3">
    <source>
        <dbReference type="Proteomes" id="UP000269721"/>
    </source>
</evidence>
<dbReference type="PANTHER" id="PTHR23306">
    <property type="entry name" value="TUMOR SUSCEPTIBILITY GENE 101 PROTEIN-RELATED"/>
    <property type="match status" value="1"/>
</dbReference>
<dbReference type="InterPro" id="IPR016135">
    <property type="entry name" value="UBQ-conjugating_enzyme/RWD"/>
</dbReference>
<dbReference type="AlphaFoldDB" id="A0A4P9W483"/>
<dbReference type="GO" id="GO:0015031">
    <property type="term" value="P:protein transport"/>
    <property type="evidence" value="ECO:0007669"/>
    <property type="project" value="InterPro"/>
</dbReference>
<dbReference type="OrthoDB" id="306304at2759"/>
<accession>A0A4P9W483</accession>
<keyword evidence="3" id="KW-1185">Reference proteome</keyword>
<dbReference type="EMBL" id="KZ997632">
    <property type="protein sequence ID" value="RKO87159.1"/>
    <property type="molecule type" value="Genomic_DNA"/>
</dbReference>
<gene>
    <name evidence="2" type="ORF">BDK51DRAFT_25174</name>
</gene>
<proteinExistence type="predicted"/>
<dbReference type="GO" id="GO:0043130">
    <property type="term" value="F:ubiquitin binding"/>
    <property type="evidence" value="ECO:0007669"/>
    <property type="project" value="TreeGrafter"/>
</dbReference>
<name>A0A4P9W483_9FUNG</name>
<dbReference type="PANTHER" id="PTHR23306:SF3">
    <property type="entry name" value="TUMOR SUPPRESSOR PROTEIN 101"/>
    <property type="match status" value="1"/>
</dbReference>
<protein>
    <submittedName>
        <fullName evidence="2">UEV domain-containing protein</fullName>
    </submittedName>
</protein>
<dbReference type="InterPro" id="IPR008883">
    <property type="entry name" value="UEV_N"/>
</dbReference>
<dbReference type="Gene3D" id="3.10.110.10">
    <property type="entry name" value="Ubiquitin Conjugating Enzyme"/>
    <property type="match status" value="1"/>
</dbReference>
<feature type="non-terminal residue" evidence="2">
    <location>
        <position position="1"/>
    </location>
</feature>
<evidence type="ECO:0000259" key="1">
    <source>
        <dbReference type="PROSITE" id="PS51322"/>
    </source>
</evidence>
<dbReference type="GO" id="GO:0000813">
    <property type="term" value="C:ESCRT I complex"/>
    <property type="evidence" value="ECO:0007669"/>
    <property type="project" value="TreeGrafter"/>
</dbReference>
<evidence type="ECO:0000313" key="2">
    <source>
        <dbReference type="EMBL" id="RKO87159.1"/>
    </source>
</evidence>
<reference evidence="3" key="1">
    <citation type="journal article" date="2018" name="Nat. Microbiol.">
        <title>Leveraging single-cell genomics to expand the fungal tree of life.</title>
        <authorList>
            <person name="Ahrendt S.R."/>
            <person name="Quandt C.A."/>
            <person name="Ciobanu D."/>
            <person name="Clum A."/>
            <person name="Salamov A."/>
            <person name="Andreopoulos B."/>
            <person name="Cheng J.F."/>
            <person name="Woyke T."/>
            <person name="Pelin A."/>
            <person name="Henrissat B."/>
            <person name="Reynolds N.K."/>
            <person name="Benny G.L."/>
            <person name="Smith M.E."/>
            <person name="James T.Y."/>
            <person name="Grigoriev I.V."/>
        </authorList>
    </citation>
    <scope>NUCLEOTIDE SEQUENCE [LARGE SCALE GENOMIC DNA]</scope>
</reference>
<dbReference type="PROSITE" id="PS51322">
    <property type="entry name" value="UEV"/>
    <property type="match status" value="1"/>
</dbReference>
<sequence>YANRDRVLHEAESVLLQFSGLAPKTDTYTHEDGRTVVLLCLHGTIAITYRAVTYNIPVAIWVPFTYPQHPPICHVTPTATMLIRASKHVDLSGKIYHPYLAYWHMRSEVGRVWRKGGWVDVYVVVG</sequence>
<feature type="domain" description="UEV" evidence="1">
    <location>
        <begin position="1"/>
        <end position="126"/>
    </location>
</feature>
<dbReference type="Proteomes" id="UP000269721">
    <property type="component" value="Unassembled WGS sequence"/>
</dbReference>
<dbReference type="InterPro" id="IPR052070">
    <property type="entry name" value="ESCRT-I_UEV_domain"/>
</dbReference>
<organism evidence="2 3">
    <name type="scientific">Blyttiomyces helicus</name>
    <dbReference type="NCBI Taxonomy" id="388810"/>
    <lineage>
        <taxon>Eukaryota</taxon>
        <taxon>Fungi</taxon>
        <taxon>Fungi incertae sedis</taxon>
        <taxon>Chytridiomycota</taxon>
        <taxon>Chytridiomycota incertae sedis</taxon>
        <taxon>Chytridiomycetes</taxon>
        <taxon>Chytridiomycetes incertae sedis</taxon>
        <taxon>Blyttiomyces</taxon>
    </lineage>
</organism>